<evidence type="ECO:0000313" key="2">
    <source>
        <dbReference type="EMBL" id="RDK41351.1"/>
    </source>
</evidence>
<dbReference type="AlphaFoldDB" id="A0A370PGM9"/>
<gene>
    <name evidence="2" type="ORF">M752DRAFT_301725</name>
</gene>
<keyword evidence="1" id="KW-0812">Transmembrane</keyword>
<accession>A0A370PGM9</accession>
<dbReference type="InterPro" id="IPR022185">
    <property type="entry name" value="DUF3712"/>
</dbReference>
<evidence type="ECO:0000256" key="1">
    <source>
        <dbReference type="SAM" id="Phobius"/>
    </source>
</evidence>
<dbReference type="Pfam" id="PF12505">
    <property type="entry name" value="DUF3712"/>
    <property type="match status" value="1"/>
</dbReference>
<sequence>MDEKKTYLASKEAKYALGTHRGPLPTEGLEIEHVETANSISLEPVKRTRSQTLRRHWARFWCCYAFWGIIFLAIFLPIFFCVIIPAIAQRVLDNGTLVLVHADVLQPRPNSIMLSINSALNLPISFPVRMDNLTLSLFNRFLPENNTWAKLYMDGATISGNTTLTVDDQFTPLDVYQWTQYVRSVVFEAHAPLSVKAPVTAYIGKLKSHITLNKDIKQNTLSSFAGFSISDPKLLLPAESDGTNLVANATLPNPSVMTLEIGNTTLNLLSGNLTLGNCTLNNLMLRPGNHSTPVRGILDLGTLIENIGPILSEQSDSIKEGYLSLTAVGANVEYEGVQVPYYTEVMKNLTMTAKVPLGSLVTNTLSGILHPNGTNIFAGLNMTTDSGETFTVGEDKADGGSDGASLGRRALKMLGQEERRDEVVDVLKDLMKRGAHEI</sequence>
<evidence type="ECO:0000313" key="3">
    <source>
        <dbReference type="Proteomes" id="UP000254937"/>
    </source>
</evidence>
<organism evidence="2 3">
    <name type="scientific">Aspergillus phoenicis ATCC 13157</name>
    <dbReference type="NCBI Taxonomy" id="1353007"/>
    <lineage>
        <taxon>Eukaryota</taxon>
        <taxon>Fungi</taxon>
        <taxon>Dikarya</taxon>
        <taxon>Ascomycota</taxon>
        <taxon>Pezizomycotina</taxon>
        <taxon>Eurotiomycetes</taxon>
        <taxon>Eurotiomycetidae</taxon>
        <taxon>Eurotiales</taxon>
        <taxon>Aspergillaceae</taxon>
        <taxon>Aspergillus</taxon>
    </lineage>
</organism>
<dbReference type="InterPro" id="IPR046368">
    <property type="entry name" value="Tag1"/>
</dbReference>
<dbReference type="EMBL" id="KZ851855">
    <property type="protein sequence ID" value="RDK41351.1"/>
    <property type="molecule type" value="Genomic_DNA"/>
</dbReference>
<reference evidence="2 3" key="1">
    <citation type="submission" date="2018-07" db="EMBL/GenBank/DDBJ databases">
        <title>Section-level genome sequencing of Aspergillus section Nigri to investigate inter- and intra-species variation.</title>
        <authorList>
            <consortium name="DOE Joint Genome Institute"/>
            <person name="Vesth T.C."/>
            <person name="Nybo J.L."/>
            <person name="Theobald S."/>
            <person name="Frisvad J.C."/>
            <person name="Larsen T.O."/>
            <person name="Nielsen K.F."/>
            <person name="Hoof J.B."/>
            <person name="Brandl J."/>
            <person name="Salamov A."/>
            <person name="Riley R."/>
            <person name="Gladden J.M."/>
            <person name="Phatale P."/>
            <person name="Nielsen M.T."/>
            <person name="Lyhne E.K."/>
            <person name="Kogle M.E."/>
            <person name="Strasser K."/>
            <person name="McDonnell E."/>
            <person name="Barry K."/>
            <person name="Clum A."/>
            <person name="Chen C."/>
            <person name="Nolan M."/>
            <person name="Sandor L."/>
            <person name="Kuo A."/>
            <person name="Lipzen A."/>
            <person name="Hainaut M."/>
            <person name="Drula E."/>
            <person name="Tsang A."/>
            <person name="Magnuson J.K."/>
            <person name="Henrissat B."/>
            <person name="Wiebenga A."/>
            <person name="Simmons B.A."/>
            <person name="Makela M.R."/>
            <person name="De vries R.P."/>
            <person name="Grigoriev I.V."/>
            <person name="Mortensen U.H."/>
            <person name="Baker S.E."/>
            <person name="Andersen M.R."/>
        </authorList>
    </citation>
    <scope>NUCLEOTIDE SEQUENCE [LARGE SCALE GENOMIC DNA]</scope>
    <source>
        <strain evidence="2 3">ATCC 13157</strain>
    </source>
</reference>
<keyword evidence="1" id="KW-0472">Membrane</keyword>
<keyword evidence="3" id="KW-1185">Reference proteome</keyword>
<dbReference type="PANTHER" id="PTHR35895">
    <property type="entry name" value="CHROMOSOME 16, WHOLE GENOME SHOTGUN SEQUENCE"/>
    <property type="match status" value="1"/>
</dbReference>
<name>A0A370PGM9_ASPPH</name>
<dbReference type="PANTHER" id="PTHR35895:SF2">
    <property type="match status" value="1"/>
</dbReference>
<keyword evidence="1" id="KW-1133">Transmembrane helix</keyword>
<dbReference type="GO" id="GO:0000329">
    <property type="term" value="C:fungal-type vacuole membrane"/>
    <property type="evidence" value="ECO:0007669"/>
    <property type="project" value="InterPro"/>
</dbReference>
<dbReference type="Proteomes" id="UP000254937">
    <property type="component" value="Unassembled WGS sequence"/>
</dbReference>
<proteinExistence type="predicted"/>
<protein>
    <submittedName>
        <fullName evidence="2">Uncharacterized protein</fullName>
    </submittedName>
</protein>
<feature type="transmembrane region" description="Helical" evidence="1">
    <location>
        <begin position="64"/>
        <end position="88"/>
    </location>
</feature>